<evidence type="ECO:0000256" key="3">
    <source>
        <dbReference type="ARBA" id="ARBA00022695"/>
    </source>
</evidence>
<keyword evidence="5" id="KW-0239">DNA-directed DNA polymerase</keyword>
<accession>A0A495XGS5</accession>
<dbReference type="GO" id="GO:0003887">
    <property type="term" value="F:DNA-directed DNA polymerase activity"/>
    <property type="evidence" value="ECO:0007669"/>
    <property type="project" value="UniProtKB-KW"/>
</dbReference>
<dbReference type="Pfam" id="PF14579">
    <property type="entry name" value="HHH_6"/>
    <property type="match status" value="1"/>
</dbReference>
<evidence type="ECO:0000313" key="9">
    <source>
        <dbReference type="Proteomes" id="UP000272729"/>
    </source>
</evidence>
<dbReference type="SMART" id="SM00481">
    <property type="entry name" value="POLIIIAc"/>
    <property type="match status" value="1"/>
</dbReference>
<keyword evidence="4" id="KW-0235">DNA replication</keyword>
<dbReference type="Gene3D" id="1.10.150.870">
    <property type="match status" value="1"/>
</dbReference>
<evidence type="ECO:0000256" key="2">
    <source>
        <dbReference type="ARBA" id="ARBA00022679"/>
    </source>
</evidence>
<dbReference type="InterPro" id="IPR040982">
    <property type="entry name" value="DNA_pol3_finger"/>
</dbReference>
<dbReference type="InterPro" id="IPR016195">
    <property type="entry name" value="Pol/histidinol_Pase-like"/>
</dbReference>
<evidence type="ECO:0000259" key="7">
    <source>
        <dbReference type="SMART" id="SM00481"/>
    </source>
</evidence>
<dbReference type="GO" id="GO:0008408">
    <property type="term" value="F:3'-5' exonuclease activity"/>
    <property type="evidence" value="ECO:0007669"/>
    <property type="project" value="InterPro"/>
</dbReference>
<dbReference type="AlphaFoldDB" id="A0A495XGS5"/>
<evidence type="ECO:0000256" key="6">
    <source>
        <dbReference type="ARBA" id="ARBA00049244"/>
    </source>
</evidence>
<dbReference type="CDD" id="cd12113">
    <property type="entry name" value="PHP_PolIIIA_DnaE3"/>
    <property type="match status" value="1"/>
</dbReference>
<organism evidence="8 9">
    <name type="scientific">Saccharothrix variisporea</name>
    <dbReference type="NCBI Taxonomy" id="543527"/>
    <lineage>
        <taxon>Bacteria</taxon>
        <taxon>Bacillati</taxon>
        <taxon>Actinomycetota</taxon>
        <taxon>Actinomycetes</taxon>
        <taxon>Pseudonocardiales</taxon>
        <taxon>Pseudonocardiaceae</taxon>
        <taxon>Saccharothrix</taxon>
    </lineage>
</organism>
<dbReference type="SUPFAM" id="SSF89550">
    <property type="entry name" value="PHP domain-like"/>
    <property type="match status" value="1"/>
</dbReference>
<dbReference type="EC" id="2.7.7.7" evidence="1"/>
<dbReference type="InterPro" id="IPR029460">
    <property type="entry name" value="DNAPol_HHH"/>
</dbReference>
<dbReference type="PANTHER" id="PTHR32294:SF0">
    <property type="entry name" value="DNA POLYMERASE III SUBUNIT ALPHA"/>
    <property type="match status" value="1"/>
</dbReference>
<protein>
    <recommendedName>
        <fullName evidence="1">DNA-directed DNA polymerase</fullName>
        <ecNumber evidence="1">2.7.7.7</ecNumber>
    </recommendedName>
</protein>
<dbReference type="OrthoDB" id="9803237at2"/>
<keyword evidence="3" id="KW-0548">Nucleotidyltransferase</keyword>
<name>A0A495XGS5_9PSEU</name>
<dbReference type="NCBIfam" id="NF004226">
    <property type="entry name" value="PRK05673.1"/>
    <property type="match status" value="1"/>
</dbReference>
<reference evidence="8 9" key="1">
    <citation type="submission" date="2018-10" db="EMBL/GenBank/DDBJ databases">
        <title>Sequencing the genomes of 1000 actinobacteria strains.</title>
        <authorList>
            <person name="Klenk H.-P."/>
        </authorList>
    </citation>
    <scope>NUCLEOTIDE SEQUENCE [LARGE SCALE GENOMIC DNA]</scope>
    <source>
        <strain evidence="8 9">DSM 43911</strain>
    </source>
</reference>
<evidence type="ECO:0000256" key="5">
    <source>
        <dbReference type="ARBA" id="ARBA00022932"/>
    </source>
</evidence>
<dbReference type="PANTHER" id="PTHR32294">
    <property type="entry name" value="DNA POLYMERASE III SUBUNIT ALPHA"/>
    <property type="match status" value="1"/>
</dbReference>
<dbReference type="InterPro" id="IPR041931">
    <property type="entry name" value="DNA_pol3_alpha_thumb_dom"/>
</dbReference>
<dbReference type="Pfam" id="PF02811">
    <property type="entry name" value="PHP"/>
    <property type="match status" value="1"/>
</dbReference>
<comment type="caution">
    <text evidence="8">The sequence shown here is derived from an EMBL/GenBank/DDBJ whole genome shotgun (WGS) entry which is preliminary data.</text>
</comment>
<keyword evidence="2" id="KW-0808">Transferase</keyword>
<feature type="domain" description="Polymerase/histidinol phosphatase N-terminal" evidence="7">
    <location>
        <begin position="6"/>
        <end position="73"/>
    </location>
</feature>
<dbReference type="GO" id="GO:0006260">
    <property type="term" value="P:DNA replication"/>
    <property type="evidence" value="ECO:0007669"/>
    <property type="project" value="UniProtKB-KW"/>
</dbReference>
<dbReference type="InterPro" id="IPR011708">
    <property type="entry name" value="DNA_pol3_alpha_NTPase_dom"/>
</dbReference>
<dbReference type="Pfam" id="PF07733">
    <property type="entry name" value="DNA_pol3_alpha"/>
    <property type="match status" value="1"/>
</dbReference>
<dbReference type="Pfam" id="PF17657">
    <property type="entry name" value="DNA_pol3_finger"/>
    <property type="match status" value="1"/>
</dbReference>
<comment type="catalytic activity">
    <reaction evidence="6">
        <text>DNA(n) + a 2'-deoxyribonucleoside 5'-triphosphate = DNA(n+1) + diphosphate</text>
        <dbReference type="Rhea" id="RHEA:22508"/>
        <dbReference type="Rhea" id="RHEA-COMP:17339"/>
        <dbReference type="Rhea" id="RHEA-COMP:17340"/>
        <dbReference type="ChEBI" id="CHEBI:33019"/>
        <dbReference type="ChEBI" id="CHEBI:61560"/>
        <dbReference type="ChEBI" id="CHEBI:173112"/>
        <dbReference type="EC" id="2.7.7.7"/>
    </reaction>
</comment>
<evidence type="ECO:0000256" key="4">
    <source>
        <dbReference type="ARBA" id="ARBA00022705"/>
    </source>
</evidence>
<evidence type="ECO:0000313" key="8">
    <source>
        <dbReference type="EMBL" id="RKT73232.1"/>
    </source>
</evidence>
<dbReference type="Proteomes" id="UP000272729">
    <property type="component" value="Unassembled WGS sequence"/>
</dbReference>
<dbReference type="InterPro" id="IPR003141">
    <property type="entry name" value="Pol/His_phosphatase_N"/>
</dbReference>
<dbReference type="NCBIfam" id="TIGR00594">
    <property type="entry name" value="polc"/>
    <property type="match status" value="1"/>
</dbReference>
<gene>
    <name evidence="8" type="ORF">DFJ66_6561</name>
</gene>
<dbReference type="InterPro" id="IPR004805">
    <property type="entry name" value="DnaE2/DnaE/PolC"/>
</dbReference>
<dbReference type="Gene3D" id="3.20.20.140">
    <property type="entry name" value="Metal-dependent hydrolases"/>
    <property type="match status" value="1"/>
</dbReference>
<keyword evidence="9" id="KW-1185">Reference proteome</keyword>
<dbReference type="InterPro" id="IPR004013">
    <property type="entry name" value="PHP_dom"/>
</dbReference>
<dbReference type="EMBL" id="RBXR01000001">
    <property type="protein sequence ID" value="RKT73232.1"/>
    <property type="molecule type" value="Genomic_DNA"/>
</dbReference>
<sequence length="1177" mass="129744">MADSFVHLHVHTEYSMLDGAAKLKDMFAECERLGMTAAAITDHGNMYGAYDFYKQATAAGIKPVVGIEAYMAPDSRFNKKRVLWGDPGQKADDVSASGAYTHQTIWARNNEGLHNLMKLSSRASTEGQLGKWPRMDAELVAEHSAGLMATTGCPSGEVQTRLRLGHEKEALEAAAKWRDIYGADNFFVELMDHGIEIESRVRGGLLEIAKKLAIPFVVTNDSHYTFAEDRDAHDALLCVQTGKTLQDPTRFKFDGSGYYLKSPEEMRAIDSSDAWQEGCRNTLLVAEKVDTTGMFAFQNLMPRYPVPEGMTEADYFREQVWEGMRRRFPDGVDEVHRQQVEFEIGVILQMGFPSYFLVVADFINWAKENGIRVGPGRGSAAGALIAYAMGITDLDPLAHGLIFERFLNPDRVSPPDIDIDFDERRRGDVIRYVTEKWGQDKVAQVITFGTIKAKAAIKDSARVLYGQPGYAVADRISKAMPPAVMGKDIPLSGVFDPSHKRYSEAAEVRALYETDPQVKEIIDTGRGLEGLIRNAGVHACAVIMSAEPLMDHIPVWMRPQDGSIITQFDYPTCETLGLLKMDFLGLSNLTTIDDALKNIALNGKGQVDITQVPLDDKKTYDLLGRGDTLGVFQLDGGALRDLLRLMRPDNFEDVSAVIALYRPGPMGANSHTNYALRKNKQQEIVPIHKELEEPLAEILDTTYGLIVYQEQVMAIARKVAGYSLAQADLLRRAMGKKKKEILDKEFEGFEKGMLDNGYSPEAIKTLWDILVPFADYAFNKAHSAAYGLIAYWTAYLKANFPGEYMAALLTTNSDNKDKSAIYLAECRRMGITVLPPDVNESEREFVAVGDDIRFGLGAIRNVGANVVEAIIKARKEKGKFVDFSDFLRKVDATVCNKKVVESLIKAGAFDSLGHPRKGLHMIHVEAVDAIMVTKKEEARGQFDLFGDGGGDDGVGSAFDVKIPDEQWEPKHQLTLEREMLGLYVSGHPLNGVEQVLESYSDASIARILEGDVPDGTQVTLGGILASVTRRVNKNGEPWASAQLEDLAGGIEVLFFPKSYMVHGMSVAEDAIVLVKARVAKREDRISLIANDLVVPDLSELGAQALRLKVQASRCDPKLVTSLKEVLRAHPGTTEVHLNLIINASRNTVLKLDDALRVSPTPSLMGDLKALLGPGCLG</sequence>
<dbReference type="CDD" id="cd04485">
    <property type="entry name" value="DnaE_OBF"/>
    <property type="match status" value="1"/>
</dbReference>
<evidence type="ECO:0000256" key="1">
    <source>
        <dbReference type="ARBA" id="ARBA00012417"/>
    </source>
</evidence>
<dbReference type="Gene3D" id="1.10.10.1600">
    <property type="entry name" value="Bacterial DNA polymerase III alpha subunit, thumb domain"/>
    <property type="match status" value="1"/>
</dbReference>
<proteinExistence type="predicted"/>